<keyword evidence="2" id="KW-0646">Protease inhibitor</keyword>
<keyword evidence="3" id="KW-0722">Serine protease inhibitor</keyword>
<sequence length="121" mass="13061">MSVKYIAIGSAVLLVIALSVALVERSSNAGKVEESAGLRLQTPMIGGSMQYRREGPWPECLSQGMTGKQCARFIGTGAEDVRNNIVILSESEDFPSDFQEDRVVIRVDADGYVTEPIPGRG</sequence>
<dbReference type="InterPro" id="IPR036354">
    <property type="entry name" value="Prot_inh_pot1_sf"/>
</dbReference>
<evidence type="ECO:0000256" key="3">
    <source>
        <dbReference type="ARBA" id="ARBA00022900"/>
    </source>
</evidence>
<dbReference type="EMBL" id="HBED01049274">
    <property type="protein sequence ID" value="CAD8326419.1"/>
    <property type="molecule type" value="Transcribed_RNA"/>
</dbReference>
<proteinExistence type="inferred from homology"/>
<accession>A0A7R9ZJ48</accession>
<feature type="chain" id="PRO_5031078634" evidence="4">
    <location>
        <begin position="22"/>
        <end position="121"/>
    </location>
</feature>
<organism evidence="5">
    <name type="scientific">Pseudictyota dubia</name>
    <dbReference type="NCBI Taxonomy" id="2749911"/>
    <lineage>
        <taxon>Eukaryota</taxon>
        <taxon>Sar</taxon>
        <taxon>Stramenopiles</taxon>
        <taxon>Ochrophyta</taxon>
        <taxon>Bacillariophyta</taxon>
        <taxon>Mediophyceae</taxon>
        <taxon>Biddulphiophycidae</taxon>
        <taxon>Eupodiscales</taxon>
        <taxon>Odontellaceae</taxon>
        <taxon>Pseudictyota</taxon>
    </lineage>
</organism>
<evidence type="ECO:0000256" key="1">
    <source>
        <dbReference type="ARBA" id="ARBA00008210"/>
    </source>
</evidence>
<dbReference type="GO" id="GO:0004867">
    <property type="term" value="F:serine-type endopeptidase inhibitor activity"/>
    <property type="evidence" value="ECO:0007669"/>
    <property type="project" value="UniProtKB-KW"/>
</dbReference>
<keyword evidence="4" id="KW-0732">Signal</keyword>
<dbReference type="InterPro" id="IPR000864">
    <property type="entry name" value="Prot_inh_pot1"/>
</dbReference>
<evidence type="ECO:0000256" key="2">
    <source>
        <dbReference type="ARBA" id="ARBA00022690"/>
    </source>
</evidence>
<name>A0A7R9ZJ48_9STRA</name>
<evidence type="ECO:0000313" key="5">
    <source>
        <dbReference type="EMBL" id="CAD8326419.1"/>
    </source>
</evidence>
<protein>
    <submittedName>
        <fullName evidence="5">Uncharacterized protein</fullName>
    </submittedName>
</protein>
<reference evidence="5" key="1">
    <citation type="submission" date="2021-01" db="EMBL/GenBank/DDBJ databases">
        <authorList>
            <person name="Corre E."/>
            <person name="Pelletier E."/>
            <person name="Niang G."/>
            <person name="Scheremetjew M."/>
            <person name="Finn R."/>
            <person name="Kale V."/>
            <person name="Holt S."/>
            <person name="Cochrane G."/>
            <person name="Meng A."/>
            <person name="Brown T."/>
            <person name="Cohen L."/>
        </authorList>
    </citation>
    <scope>NUCLEOTIDE SEQUENCE</scope>
    <source>
        <strain evidence="5">CCMP147</strain>
    </source>
</reference>
<comment type="similarity">
    <text evidence="1">Belongs to the protease inhibitor I13 (potato type I serine protease inhibitor) family.</text>
</comment>
<dbReference type="SUPFAM" id="SSF54654">
    <property type="entry name" value="CI-2 family of serine protease inhibitors"/>
    <property type="match status" value="1"/>
</dbReference>
<feature type="signal peptide" evidence="4">
    <location>
        <begin position="1"/>
        <end position="21"/>
    </location>
</feature>
<dbReference type="AlphaFoldDB" id="A0A7R9ZJ48"/>
<dbReference type="Gene3D" id="3.30.10.10">
    <property type="entry name" value="Trypsin Inhibitor V, subunit A"/>
    <property type="match status" value="1"/>
</dbReference>
<gene>
    <name evidence="5" type="ORF">TDUB1175_LOCUS24839</name>
</gene>
<dbReference type="GO" id="GO:0009611">
    <property type="term" value="P:response to wounding"/>
    <property type="evidence" value="ECO:0007669"/>
    <property type="project" value="InterPro"/>
</dbReference>
<dbReference type="Pfam" id="PF00280">
    <property type="entry name" value="potato_inhibit"/>
    <property type="match status" value="1"/>
</dbReference>
<evidence type="ECO:0000256" key="4">
    <source>
        <dbReference type="SAM" id="SignalP"/>
    </source>
</evidence>